<dbReference type="EMBL" id="CP058595">
    <property type="protein sequence ID" value="QLG46310.1"/>
    <property type="molecule type" value="Genomic_DNA"/>
</dbReference>
<reference evidence="1 2" key="1">
    <citation type="journal article" date="2006" name="Int. J. Syst. Evol. Microbiol.">
        <title>Costertonia aggregata gen. nov., sp. nov., a mesophilic marine bacterium of the family Flavobacteriaceae, isolated from a mature biofilm.</title>
        <authorList>
            <person name="Kwon K.K."/>
            <person name="Lee Y.K."/>
            <person name="Lee H.K."/>
        </authorList>
    </citation>
    <scope>NUCLEOTIDE SEQUENCE [LARGE SCALE GENOMIC DNA]</scope>
    <source>
        <strain evidence="1 2">KCCM 42265</strain>
    </source>
</reference>
<dbReference type="SUPFAM" id="SSF53187">
    <property type="entry name" value="Zn-dependent exopeptidases"/>
    <property type="match status" value="1"/>
</dbReference>
<sequence>MLKSFLFFALFTSFIHIGNSQSLSASKIKILAKEKLPEALENFNDFLKIPNDGHYPIQVKNNLKWCDSVFSKLKFDTKILKTKGAPLLFAEKKISAKKKTVLFYLQIDGQPVDTSKWNQANPFVPVLKANKNSTWEIIDFDRLQTEFDPDW</sequence>
<dbReference type="RefSeq" id="WP_179242590.1">
    <property type="nucleotide sequence ID" value="NZ_CP058595.1"/>
</dbReference>
<dbReference type="AlphaFoldDB" id="A0A7H9AS86"/>
<gene>
    <name evidence="1" type="ORF">HYG79_13455</name>
</gene>
<dbReference type="Gene3D" id="3.40.630.10">
    <property type="entry name" value="Zn peptidases"/>
    <property type="match status" value="1"/>
</dbReference>
<protein>
    <submittedName>
        <fullName evidence="1">Uncharacterized protein</fullName>
    </submittedName>
</protein>
<organism evidence="1 2">
    <name type="scientific">Costertonia aggregata</name>
    <dbReference type="NCBI Taxonomy" id="343403"/>
    <lineage>
        <taxon>Bacteria</taxon>
        <taxon>Pseudomonadati</taxon>
        <taxon>Bacteroidota</taxon>
        <taxon>Flavobacteriia</taxon>
        <taxon>Flavobacteriales</taxon>
        <taxon>Flavobacteriaceae</taxon>
        <taxon>Costertonia</taxon>
    </lineage>
</organism>
<name>A0A7H9AS86_9FLAO</name>
<keyword evidence="2" id="KW-1185">Reference proteome</keyword>
<dbReference type="KEGG" id="cagg:HYG79_13455"/>
<accession>A0A7H9AS86</accession>
<proteinExistence type="predicted"/>
<evidence type="ECO:0000313" key="2">
    <source>
        <dbReference type="Proteomes" id="UP000509302"/>
    </source>
</evidence>
<evidence type="ECO:0000313" key="1">
    <source>
        <dbReference type="EMBL" id="QLG46310.1"/>
    </source>
</evidence>
<dbReference type="Proteomes" id="UP000509302">
    <property type="component" value="Chromosome"/>
</dbReference>